<protein>
    <submittedName>
        <fullName evidence="2">Sacsin</fullName>
    </submittedName>
</protein>
<feature type="domain" description="Sacsin/Nov" evidence="1">
    <location>
        <begin position="40"/>
        <end position="279"/>
    </location>
</feature>
<dbReference type="Pfam" id="PF25794">
    <property type="entry name" value="SACS"/>
    <property type="match status" value="1"/>
</dbReference>
<dbReference type="SUPFAM" id="SSF55874">
    <property type="entry name" value="ATPase domain of HSP90 chaperone/DNA topoisomerase II/histidine kinase"/>
    <property type="match status" value="1"/>
</dbReference>
<dbReference type="Proteomes" id="UP001174136">
    <property type="component" value="Unassembled WGS sequence"/>
</dbReference>
<sequence>MECGREQDHAAFRLMLGRICTEKMSFKVKTRNSFGATAPPFIDYLKEILRRYPDGGQILKELIQNADDAGATKVVFIHDEKNYGHESILTRKFGKYQGPALYAYNDAKFTPVDWKGIQDTGRSVKLKDPNKVGRFGIGFYSVYHITDVPWILSSDRLAMQDPQEDLFGEGCGGFQWTLADNEDQENVKKFKDQFKPFEDILQHISQKKWTEVVLEDQHFDGTLFRFPLRNEISEISDNVYNCDKVAELFDSFIADAELCPLFLKSVNSVSLIHVKADGSVKVMLEVTCSEKVVLESSDESIIRSSTSFKEITVTSEDHKETKNWLLTTCCMKEGNVPKLDSLAEKLCFLPQVDLAFLCGQNRDSIDSRLSCFLPLPNNESNKTGLPLYVNACFGLTDNRRHIKWQEEDQKHDEGAMWNELLVKEVLPQAYLRILKDAIELSKDSVLSLSSVYGLWPDITHTEHKEKWHAVAQDVLQCLFREDIAVLCLAADEKRFVRPSEAVLPCDSSTSPEISAVIQSTLISCGVNLVKIPEWVERAIEKAYPHPETLKRVTPTFIRTILKTNLQNVPKEDKISLLEYVLSDGTYEELQGLPLLPLSDGTFRSFTNKEEDVAFIDSNAFPRSLLPGCKNLFIPHDLSTTCQTHLKTLATRGRHVVLCIMYLNK</sequence>
<gene>
    <name evidence="2" type="primary">SACS_2</name>
    <name evidence="2" type="ORF">N1851_018913</name>
</gene>
<dbReference type="EMBL" id="JAOPHQ010003449">
    <property type="protein sequence ID" value="KAK0142980.1"/>
    <property type="molecule type" value="Genomic_DNA"/>
</dbReference>
<dbReference type="InterPro" id="IPR058210">
    <property type="entry name" value="SACS/Nov_dom"/>
</dbReference>
<evidence type="ECO:0000313" key="2">
    <source>
        <dbReference type="EMBL" id="KAK0142980.1"/>
    </source>
</evidence>
<reference evidence="2" key="1">
    <citation type="journal article" date="2023" name="Front. Mar. Sci.">
        <title>A new Merluccius polli reference genome to investigate the effects of global change in West African waters.</title>
        <authorList>
            <person name="Mateo J.L."/>
            <person name="Blanco-Fernandez C."/>
            <person name="Garcia-Vazquez E."/>
            <person name="Machado-Schiaffino G."/>
        </authorList>
    </citation>
    <scope>NUCLEOTIDE SEQUENCE</scope>
    <source>
        <strain evidence="2">C29</strain>
        <tissue evidence="2">Fin</tissue>
    </source>
</reference>
<name>A0AA47MMV3_MERPO</name>
<dbReference type="PANTHER" id="PTHR46919:SF2">
    <property type="entry name" value="SACSIN"/>
    <property type="match status" value="1"/>
</dbReference>
<accession>A0AA47MMV3</accession>
<dbReference type="Gene3D" id="3.30.565.10">
    <property type="entry name" value="Histidine kinase-like ATPase, C-terminal domain"/>
    <property type="match status" value="1"/>
</dbReference>
<evidence type="ECO:0000259" key="1">
    <source>
        <dbReference type="Pfam" id="PF25794"/>
    </source>
</evidence>
<dbReference type="AlphaFoldDB" id="A0AA47MMV3"/>
<organism evidence="2 3">
    <name type="scientific">Merluccius polli</name>
    <name type="common">Benguela hake</name>
    <name type="synonym">Merluccius cadenati</name>
    <dbReference type="NCBI Taxonomy" id="89951"/>
    <lineage>
        <taxon>Eukaryota</taxon>
        <taxon>Metazoa</taxon>
        <taxon>Chordata</taxon>
        <taxon>Craniata</taxon>
        <taxon>Vertebrata</taxon>
        <taxon>Euteleostomi</taxon>
        <taxon>Actinopterygii</taxon>
        <taxon>Neopterygii</taxon>
        <taxon>Teleostei</taxon>
        <taxon>Neoteleostei</taxon>
        <taxon>Acanthomorphata</taxon>
        <taxon>Zeiogadaria</taxon>
        <taxon>Gadariae</taxon>
        <taxon>Gadiformes</taxon>
        <taxon>Gadoidei</taxon>
        <taxon>Merlucciidae</taxon>
        <taxon>Merluccius</taxon>
    </lineage>
</organism>
<dbReference type="PANTHER" id="PTHR46919">
    <property type="entry name" value="ZINC FINGER, C3HC4 TYPE (RING FINGER) FAMILY PROTEIN"/>
    <property type="match status" value="1"/>
</dbReference>
<comment type="caution">
    <text evidence="2">The sequence shown here is derived from an EMBL/GenBank/DDBJ whole genome shotgun (WGS) entry which is preliminary data.</text>
</comment>
<dbReference type="NCBIfam" id="NF047352">
    <property type="entry name" value="P_loop_sacsin"/>
    <property type="match status" value="1"/>
</dbReference>
<proteinExistence type="predicted"/>
<keyword evidence="3" id="KW-1185">Reference proteome</keyword>
<dbReference type="InterPro" id="IPR036890">
    <property type="entry name" value="HATPase_C_sf"/>
</dbReference>
<evidence type="ECO:0000313" key="3">
    <source>
        <dbReference type="Proteomes" id="UP001174136"/>
    </source>
</evidence>